<dbReference type="GeneID" id="108926173"/>
<evidence type="ECO:0000256" key="1">
    <source>
        <dbReference type="ARBA" id="ARBA00022737"/>
    </source>
</evidence>
<dbReference type="InterPro" id="IPR052318">
    <property type="entry name" value="CellDiv_DevSignal_Domain"/>
</dbReference>
<dbReference type="PANTHER" id="PTHR22590:SF3">
    <property type="entry name" value="IQ DOMAIN-CONTAINING PROTEIN E"/>
    <property type="match status" value="1"/>
</dbReference>
<reference evidence="4 5" key="1">
    <citation type="submission" date="2019-04" db="EMBL/GenBank/DDBJ databases">
        <authorList>
            <consortium name="Wellcome Sanger Institute Data Sharing"/>
        </authorList>
    </citation>
    <scope>NUCLEOTIDE SEQUENCE [LARGE SCALE GENOMIC DNA]</scope>
</reference>
<feature type="compositionally biased region" description="Basic and acidic residues" evidence="3">
    <location>
        <begin position="520"/>
        <end position="530"/>
    </location>
</feature>
<keyword evidence="5" id="KW-1185">Reference proteome</keyword>
<dbReference type="Proteomes" id="UP000694397">
    <property type="component" value="Chromosome 20"/>
</dbReference>
<accession>A0A8C9T1J9</accession>
<protein>
    <submittedName>
        <fullName evidence="4">IQ motif containing E</fullName>
    </submittedName>
</protein>
<name>A0A8C9T1J9_SCLFO</name>
<evidence type="ECO:0000313" key="5">
    <source>
        <dbReference type="Proteomes" id="UP000694397"/>
    </source>
</evidence>
<dbReference type="Gene3D" id="1.20.5.190">
    <property type="match status" value="1"/>
</dbReference>
<feature type="coiled-coil region" evidence="2">
    <location>
        <begin position="418"/>
        <end position="488"/>
    </location>
</feature>
<feature type="region of interest" description="Disordered" evidence="3">
    <location>
        <begin position="748"/>
        <end position="776"/>
    </location>
</feature>
<dbReference type="AlphaFoldDB" id="A0A8C9T1J9"/>
<organism evidence="4 5">
    <name type="scientific">Scleropages formosus</name>
    <name type="common">Asian bonytongue</name>
    <name type="synonym">Osteoglossum formosum</name>
    <dbReference type="NCBI Taxonomy" id="113540"/>
    <lineage>
        <taxon>Eukaryota</taxon>
        <taxon>Metazoa</taxon>
        <taxon>Chordata</taxon>
        <taxon>Craniata</taxon>
        <taxon>Vertebrata</taxon>
        <taxon>Euteleostomi</taxon>
        <taxon>Actinopterygii</taxon>
        <taxon>Neopterygii</taxon>
        <taxon>Teleostei</taxon>
        <taxon>Osteoglossocephala</taxon>
        <taxon>Osteoglossomorpha</taxon>
        <taxon>Osteoglossiformes</taxon>
        <taxon>Osteoglossidae</taxon>
        <taxon>Scleropages</taxon>
    </lineage>
</organism>
<keyword evidence="1" id="KW-0677">Repeat</keyword>
<dbReference type="RefSeq" id="XP_029102361.1">
    <property type="nucleotide sequence ID" value="XM_029246528.1"/>
</dbReference>
<feature type="compositionally biased region" description="Basic and acidic residues" evidence="3">
    <location>
        <begin position="499"/>
        <end position="510"/>
    </location>
</feature>
<dbReference type="Pfam" id="PF00612">
    <property type="entry name" value="IQ"/>
    <property type="match status" value="2"/>
</dbReference>
<feature type="compositionally biased region" description="Acidic residues" evidence="3">
    <location>
        <begin position="10"/>
        <end position="22"/>
    </location>
</feature>
<gene>
    <name evidence="4" type="primary">iqce</name>
</gene>
<dbReference type="OrthoDB" id="2136082at2759"/>
<sequence length="776" mass="86543">MSEAPSDGLTDPELEELGEDELSVTTCISNSEKRPRKKKAPHKPSPSPKSPYLTSANLHSKKSALWHSLRGTAVTHSEHPSLPMPGDFWLASLKSGLELDGTQPKCSTSPSMPEYLKEAFGMRKPKYSRSSSNGYIPGTPDYKEKEDMYDEIIQLKKCLQGQKSENDIMKTKLRRLEEDNRKKEKQIEQLLDPTKGSEYTRGFVDKKNDASSVLNGLKHKILKLEQQCKEKDSALIKLQNDVKTKSIEEMKIVAEKYYEEVQRLRLLLANAESAEKSFTAECKAYLKQQKVLNSTIVKLSRNVKQLQEENETLKEELEKMTSVPSTARGYAEWSKPRLVRRIIELEKKKRRSGSPPCVKGPGCREGAGTPAVHAEEGADAVAAAHEVPVTPSGNSTQQECVHLRELVGKLREEQASLQESLADRMAQMQRLSEEKEEALKDVEKSKTIEYNKASQLFKEEIENLKETIKELEVKLQELRRLRAESSRHLIQVANTSAPRDTDEASIKADQRSGVAQLVQESHDSAGENPEHLWTPKGTKTPADVEGEEEEEDRAARIIQKHWLQYKNRERKAKDLEEDIILIQSAFRGHLTRQKSAKIKTLHEEKLPSVNRKAPQRDFSGSVQSLHVGDGDQEDGVVLLQSVFRGHLARCRAKMNSSLMGGPDTQSSAAKMQDSSPRTPLRKSCPGPANYSTNAQGAGGAVGSDGEEIEEDIPDGDTEESGDAMDLTLHGSSFRKKHIPAQLDLTAAEAAKTGDSDDSDDIIISPSRPLKRGDPYF</sequence>
<dbReference type="PANTHER" id="PTHR22590">
    <property type="entry name" value="MYOSIN MOTOR DOMAIN-CONTAINING PROTEIN"/>
    <property type="match status" value="1"/>
</dbReference>
<evidence type="ECO:0000256" key="2">
    <source>
        <dbReference type="SAM" id="Coils"/>
    </source>
</evidence>
<feature type="region of interest" description="Disordered" evidence="3">
    <location>
        <begin position="495"/>
        <end position="548"/>
    </location>
</feature>
<feature type="compositionally biased region" description="Acidic residues" evidence="3">
    <location>
        <begin position="704"/>
        <end position="722"/>
    </location>
</feature>
<reference evidence="4" key="2">
    <citation type="submission" date="2025-08" db="UniProtKB">
        <authorList>
            <consortium name="Ensembl"/>
        </authorList>
    </citation>
    <scope>IDENTIFICATION</scope>
</reference>
<dbReference type="InterPro" id="IPR000048">
    <property type="entry name" value="IQ_motif_EF-hand-BS"/>
</dbReference>
<proteinExistence type="predicted"/>
<dbReference type="CTD" id="23288"/>
<reference evidence="4" key="3">
    <citation type="submission" date="2025-09" db="UniProtKB">
        <authorList>
            <consortium name="Ensembl"/>
        </authorList>
    </citation>
    <scope>IDENTIFICATION</scope>
</reference>
<dbReference type="PROSITE" id="PS50096">
    <property type="entry name" value="IQ"/>
    <property type="match status" value="2"/>
</dbReference>
<dbReference type="GeneTree" id="ENSGT00940000163679"/>
<evidence type="ECO:0000256" key="3">
    <source>
        <dbReference type="SAM" id="MobiDB-lite"/>
    </source>
</evidence>
<feature type="region of interest" description="Disordered" evidence="3">
    <location>
        <begin position="1"/>
        <end position="57"/>
    </location>
</feature>
<evidence type="ECO:0000313" key="4">
    <source>
        <dbReference type="Ensembl" id="ENSSFOP00015041770.1"/>
    </source>
</evidence>
<feature type="coiled-coil region" evidence="2">
    <location>
        <begin position="159"/>
        <end position="323"/>
    </location>
</feature>
<feature type="region of interest" description="Disordered" evidence="3">
    <location>
        <begin position="655"/>
        <end position="733"/>
    </location>
</feature>
<dbReference type="SMART" id="SM00015">
    <property type="entry name" value="IQ"/>
    <property type="match status" value="3"/>
</dbReference>
<keyword evidence="2" id="KW-0175">Coiled coil</keyword>
<feature type="region of interest" description="Disordered" evidence="3">
    <location>
        <begin position="350"/>
        <end position="369"/>
    </location>
</feature>
<dbReference type="Ensembl" id="ENSSFOT00015076100.1">
    <property type="protein sequence ID" value="ENSSFOP00015041770.1"/>
    <property type="gene ID" value="ENSSFOG00015029799.1"/>
</dbReference>
<feature type="compositionally biased region" description="Polar residues" evidence="3">
    <location>
        <begin position="655"/>
        <end position="677"/>
    </location>
</feature>